<evidence type="ECO:0000313" key="5">
    <source>
        <dbReference type="Proteomes" id="UP000193623"/>
    </source>
</evidence>
<dbReference type="AlphaFoldDB" id="A0A1Y5S4H2"/>
<dbReference type="RefSeq" id="WP_085863763.1">
    <property type="nucleotide sequence ID" value="NZ_FWFT01000002.1"/>
</dbReference>
<sequence length="150" mass="16141">MITVEAADPTAQGPAALLAQSHALMNAMFPADACHYLDLAALQADHIRFFAARTGGHVVGTGALAVMDRYGEVKSMFTDEAGRGQGVAAAILRMIEDTARGEGLPLLRLETGRGLDAAHRLYRRFGFTECRAFGTYTDGPYSLFFEKALT</sequence>
<evidence type="ECO:0000256" key="1">
    <source>
        <dbReference type="ARBA" id="ARBA00022679"/>
    </source>
</evidence>
<keyword evidence="1 4" id="KW-0808">Transferase</keyword>
<dbReference type="EC" id="2.3.1.-" evidence="4"/>
<evidence type="ECO:0000313" key="4">
    <source>
        <dbReference type="EMBL" id="SLN29593.1"/>
    </source>
</evidence>
<feature type="domain" description="N-acetyltransferase" evidence="3">
    <location>
        <begin position="2"/>
        <end position="150"/>
    </location>
</feature>
<dbReference type="Proteomes" id="UP000193623">
    <property type="component" value="Unassembled WGS sequence"/>
</dbReference>
<gene>
    <name evidence="4" type="primary">ysnE</name>
    <name evidence="4" type="ORF">PSJ8397_01305</name>
</gene>
<evidence type="ECO:0000259" key="3">
    <source>
        <dbReference type="PROSITE" id="PS51186"/>
    </source>
</evidence>
<dbReference type="Gene3D" id="3.40.630.30">
    <property type="match status" value="1"/>
</dbReference>
<dbReference type="Pfam" id="PF00583">
    <property type="entry name" value="Acetyltransf_1"/>
    <property type="match status" value="1"/>
</dbReference>
<dbReference type="PANTHER" id="PTHR43877:SF5">
    <property type="entry name" value="BLL8307 PROTEIN"/>
    <property type="match status" value="1"/>
</dbReference>
<proteinExistence type="predicted"/>
<dbReference type="PROSITE" id="PS51186">
    <property type="entry name" value="GNAT"/>
    <property type="match status" value="1"/>
</dbReference>
<accession>A0A1Y5S4H2</accession>
<keyword evidence="5" id="KW-1185">Reference proteome</keyword>
<dbReference type="InterPro" id="IPR050832">
    <property type="entry name" value="Bact_Acetyltransf"/>
</dbReference>
<dbReference type="InterPro" id="IPR000182">
    <property type="entry name" value="GNAT_dom"/>
</dbReference>
<dbReference type="GO" id="GO:0016747">
    <property type="term" value="F:acyltransferase activity, transferring groups other than amino-acyl groups"/>
    <property type="evidence" value="ECO:0007669"/>
    <property type="project" value="InterPro"/>
</dbReference>
<evidence type="ECO:0000256" key="2">
    <source>
        <dbReference type="ARBA" id="ARBA00023315"/>
    </source>
</evidence>
<dbReference type="EMBL" id="FWFT01000002">
    <property type="protein sequence ID" value="SLN29593.1"/>
    <property type="molecule type" value="Genomic_DNA"/>
</dbReference>
<organism evidence="4 5">
    <name type="scientific">Pseudooctadecabacter jejudonensis</name>
    <dbReference type="NCBI Taxonomy" id="1391910"/>
    <lineage>
        <taxon>Bacteria</taxon>
        <taxon>Pseudomonadati</taxon>
        <taxon>Pseudomonadota</taxon>
        <taxon>Alphaproteobacteria</taxon>
        <taxon>Rhodobacterales</taxon>
        <taxon>Paracoccaceae</taxon>
        <taxon>Pseudooctadecabacter</taxon>
    </lineage>
</organism>
<reference evidence="4 5" key="1">
    <citation type="submission" date="2017-03" db="EMBL/GenBank/DDBJ databases">
        <authorList>
            <person name="Afonso C.L."/>
            <person name="Miller P.J."/>
            <person name="Scott M.A."/>
            <person name="Spackman E."/>
            <person name="Goraichik I."/>
            <person name="Dimitrov K.M."/>
            <person name="Suarez D.L."/>
            <person name="Swayne D.E."/>
        </authorList>
    </citation>
    <scope>NUCLEOTIDE SEQUENCE [LARGE SCALE GENOMIC DNA]</scope>
    <source>
        <strain evidence="4 5">CECT 8397</strain>
    </source>
</reference>
<dbReference type="PANTHER" id="PTHR43877">
    <property type="entry name" value="AMINOALKYLPHOSPHONATE N-ACETYLTRANSFERASE-RELATED-RELATED"/>
    <property type="match status" value="1"/>
</dbReference>
<dbReference type="SUPFAM" id="SSF55729">
    <property type="entry name" value="Acyl-CoA N-acyltransferases (Nat)"/>
    <property type="match status" value="1"/>
</dbReference>
<protein>
    <submittedName>
        <fullName evidence="4">Putative N-acetyltransferase YsnE</fullName>
        <ecNumber evidence="4">2.3.1.-</ecNumber>
    </submittedName>
</protein>
<keyword evidence="2 4" id="KW-0012">Acyltransferase</keyword>
<dbReference type="CDD" id="cd04301">
    <property type="entry name" value="NAT_SF"/>
    <property type="match status" value="1"/>
</dbReference>
<dbReference type="InterPro" id="IPR016181">
    <property type="entry name" value="Acyl_CoA_acyltransferase"/>
</dbReference>
<name>A0A1Y5S4H2_9RHOB</name>
<dbReference type="OrthoDB" id="9803233at2"/>